<keyword evidence="2" id="KW-0732">Signal</keyword>
<reference evidence="4 5" key="3">
    <citation type="journal article" date="2017" name="G3 (Bethesda)">
        <title>Comparative analysis highlights variable genome content of wheat rusts and divergence of the mating loci.</title>
        <authorList>
            <person name="Cuomo C.A."/>
            <person name="Bakkeren G."/>
            <person name="Khalil H.B."/>
            <person name="Panwar V."/>
            <person name="Joly D."/>
            <person name="Linning R."/>
            <person name="Sakthikumar S."/>
            <person name="Song X."/>
            <person name="Adiconis X."/>
            <person name="Fan L."/>
            <person name="Goldberg J.M."/>
            <person name="Levin J.Z."/>
            <person name="Young S."/>
            <person name="Zeng Q."/>
            <person name="Anikster Y."/>
            <person name="Bruce M."/>
            <person name="Wang M."/>
            <person name="Yin C."/>
            <person name="McCallum B."/>
            <person name="Szabo L.J."/>
            <person name="Hulbert S."/>
            <person name="Chen X."/>
            <person name="Fellers J.P."/>
        </authorList>
    </citation>
    <scope>NUCLEOTIDE SEQUENCE</scope>
    <source>
        <strain evidence="4">isolate 1-1 / race 1 (BBBD)</strain>
        <strain evidence="5">Isolate 1-1 / race 1 (BBBD)</strain>
    </source>
</reference>
<feature type="chain" id="PRO_5009386325" description="Saposin B-type domain-containing protein" evidence="2">
    <location>
        <begin position="23"/>
        <end position="285"/>
    </location>
</feature>
<dbReference type="PANTHER" id="PTHR34862:SF1">
    <property type="entry name" value="SPARK DOMAIN-CONTAINING PROTEIN"/>
    <property type="match status" value="1"/>
</dbReference>
<evidence type="ECO:0000313" key="5">
    <source>
        <dbReference type="Proteomes" id="UP000005240"/>
    </source>
</evidence>
<dbReference type="VEuPathDB" id="FungiDB:PTTG_09502"/>
<dbReference type="AlphaFoldDB" id="A0A0C4F8K4"/>
<reference evidence="3" key="1">
    <citation type="submission" date="2009-11" db="EMBL/GenBank/DDBJ databases">
        <authorList>
            <consortium name="The Broad Institute Genome Sequencing Platform"/>
            <person name="Ward D."/>
            <person name="Feldgarden M."/>
            <person name="Earl A."/>
            <person name="Young S.K."/>
            <person name="Zeng Q."/>
            <person name="Koehrsen M."/>
            <person name="Alvarado L."/>
            <person name="Berlin A."/>
            <person name="Bochicchio J."/>
            <person name="Borenstein D."/>
            <person name="Chapman S.B."/>
            <person name="Chen Z."/>
            <person name="Engels R."/>
            <person name="Freedman E."/>
            <person name="Gellesch M."/>
            <person name="Goldberg J."/>
            <person name="Griggs A."/>
            <person name="Gujja S."/>
            <person name="Heilman E."/>
            <person name="Heiman D."/>
            <person name="Hepburn T."/>
            <person name="Howarth C."/>
            <person name="Jen D."/>
            <person name="Larson L."/>
            <person name="Lewis B."/>
            <person name="Mehta T."/>
            <person name="Park D."/>
            <person name="Pearson M."/>
            <person name="Roberts A."/>
            <person name="Saif S."/>
            <person name="Shea T."/>
            <person name="Shenoy N."/>
            <person name="Sisk P."/>
            <person name="Stolte C."/>
            <person name="Sykes S."/>
            <person name="Thomson T."/>
            <person name="Walk T."/>
            <person name="White J."/>
            <person name="Yandava C."/>
            <person name="Izard J."/>
            <person name="Baranova O.V."/>
            <person name="Blanton J.M."/>
            <person name="Tanner A.C."/>
            <person name="Dewhirst F.E."/>
            <person name="Haas B."/>
            <person name="Nusbaum C."/>
            <person name="Birren B."/>
        </authorList>
    </citation>
    <scope>NUCLEOTIDE SEQUENCE [LARGE SCALE GENOMIC DNA]</scope>
    <source>
        <strain evidence="3">1-1 BBBD Race 1</strain>
    </source>
</reference>
<proteinExistence type="predicted"/>
<dbReference type="Proteomes" id="UP000005240">
    <property type="component" value="Unassembled WGS sequence"/>
</dbReference>
<reference evidence="3" key="2">
    <citation type="submission" date="2016-05" db="EMBL/GenBank/DDBJ databases">
        <title>Comparative analysis highlights variable genome content of wheat rusts and divergence of the mating loci.</title>
        <authorList>
            <person name="Cuomo C.A."/>
            <person name="Bakkeren G."/>
            <person name="Szabo L."/>
            <person name="Khalil H."/>
            <person name="Joly D."/>
            <person name="Goldberg J."/>
            <person name="Young S."/>
            <person name="Zeng Q."/>
            <person name="Fellers J."/>
        </authorList>
    </citation>
    <scope>NUCLEOTIDE SEQUENCE [LARGE SCALE GENOMIC DNA]</scope>
    <source>
        <strain evidence="3">1-1 BBBD Race 1</strain>
    </source>
</reference>
<evidence type="ECO:0000313" key="4">
    <source>
        <dbReference type="EnsemblFungi" id="PTTG_09502-t43_1-p1"/>
    </source>
</evidence>
<protein>
    <recommendedName>
        <fullName evidence="6">Saposin B-type domain-containing protein</fullName>
    </recommendedName>
</protein>
<evidence type="ECO:0000256" key="2">
    <source>
        <dbReference type="SAM" id="SignalP"/>
    </source>
</evidence>
<accession>A0A0C4F8K4</accession>
<reference evidence="4" key="4">
    <citation type="submission" date="2025-05" db="UniProtKB">
        <authorList>
            <consortium name="EnsemblFungi"/>
        </authorList>
    </citation>
    <scope>IDENTIFICATION</scope>
    <source>
        <strain evidence="4">isolate 1-1 / race 1 (BBBD)</strain>
    </source>
</reference>
<gene>
    <name evidence="3" type="ORF">PTTG_09502</name>
</gene>
<name>A0A0C4F8K4_PUCT1</name>
<dbReference type="OrthoDB" id="2536450at2759"/>
<keyword evidence="5" id="KW-1185">Reference proteome</keyword>
<dbReference type="EMBL" id="ADAS02000009">
    <property type="protein sequence ID" value="OAV98050.1"/>
    <property type="molecule type" value="Genomic_DNA"/>
</dbReference>
<evidence type="ECO:0000256" key="1">
    <source>
        <dbReference type="SAM" id="MobiDB-lite"/>
    </source>
</evidence>
<feature type="region of interest" description="Disordered" evidence="1">
    <location>
        <begin position="263"/>
        <end position="285"/>
    </location>
</feature>
<evidence type="ECO:0000313" key="3">
    <source>
        <dbReference type="EMBL" id="OAV98050.1"/>
    </source>
</evidence>
<dbReference type="EnsemblFungi" id="PTTG_09502-t43_1">
    <property type="protein sequence ID" value="PTTG_09502-t43_1-p1"/>
    <property type="gene ID" value="PTTG_09502"/>
</dbReference>
<sequence length="285" mass="30208">MAFLRDIVSVLMVCMSYQAVLGYPQNANTGAGFPAPEQSNEQSPTVQSFSKLSTSCQLAASSLLGGSFGQCADLMGLVSIMESKDSIISPINDWVSQACSSAPCDQQALGSASEIIKSGCQIDLQEQSVAAVTIYSIITHYKQTRDMFCTQLKADGSFCLPSVLGNVEAQSGEKITVSEVISLIAGKLTRADRAFLSVSKEAYCTDCGQAVVSQSAIMIDAIAKDPAGIIFDYDFISNDTVHKFTDVCGPSFGDKALPATVRIAEPKSEDSPQEDFDNAALGSQE</sequence>
<organism evidence="3">
    <name type="scientific">Puccinia triticina (isolate 1-1 / race 1 (BBBD))</name>
    <name type="common">Brown leaf rust fungus</name>
    <dbReference type="NCBI Taxonomy" id="630390"/>
    <lineage>
        <taxon>Eukaryota</taxon>
        <taxon>Fungi</taxon>
        <taxon>Dikarya</taxon>
        <taxon>Basidiomycota</taxon>
        <taxon>Pucciniomycotina</taxon>
        <taxon>Pucciniomycetes</taxon>
        <taxon>Pucciniales</taxon>
        <taxon>Pucciniaceae</taxon>
        <taxon>Puccinia</taxon>
    </lineage>
</organism>
<feature type="signal peptide" evidence="2">
    <location>
        <begin position="1"/>
        <end position="22"/>
    </location>
</feature>
<evidence type="ECO:0008006" key="6">
    <source>
        <dbReference type="Google" id="ProtNLM"/>
    </source>
</evidence>
<dbReference type="PANTHER" id="PTHR34862">
    <property type="entry name" value="SPARK DOMAIN-CONTAINING PROTEIN"/>
    <property type="match status" value="1"/>
</dbReference>